<dbReference type="Proteomes" id="UP001597417">
    <property type="component" value="Unassembled WGS sequence"/>
</dbReference>
<evidence type="ECO:0000256" key="3">
    <source>
        <dbReference type="ARBA" id="ARBA00022714"/>
    </source>
</evidence>
<dbReference type="InterPro" id="IPR039261">
    <property type="entry name" value="FNR_nucleotide-bd"/>
</dbReference>
<keyword evidence="9" id="KW-1133">Transmembrane helix</keyword>
<keyword evidence="6 11" id="KW-0560">Oxidoreductase</keyword>
<keyword evidence="7" id="KW-0408">Iron</keyword>
<feature type="transmembrane region" description="Helical" evidence="9">
    <location>
        <begin position="52"/>
        <end position="70"/>
    </location>
</feature>
<dbReference type="GO" id="GO:0016491">
    <property type="term" value="F:oxidoreductase activity"/>
    <property type="evidence" value="ECO:0007669"/>
    <property type="project" value="UniProtKB-KW"/>
</dbReference>
<dbReference type="InterPro" id="IPR017938">
    <property type="entry name" value="Riboflavin_synthase-like_b-brl"/>
</dbReference>
<accession>A0ABW5G346</accession>
<evidence type="ECO:0000313" key="11">
    <source>
        <dbReference type="EMBL" id="MFD2421438.1"/>
    </source>
</evidence>
<evidence type="ECO:0000313" key="12">
    <source>
        <dbReference type="Proteomes" id="UP001597417"/>
    </source>
</evidence>
<feature type="transmembrane region" description="Helical" evidence="9">
    <location>
        <begin position="23"/>
        <end position="46"/>
    </location>
</feature>
<evidence type="ECO:0000256" key="5">
    <source>
        <dbReference type="ARBA" id="ARBA00022827"/>
    </source>
</evidence>
<dbReference type="InterPro" id="IPR001433">
    <property type="entry name" value="OxRdtase_FAD/NAD-bd"/>
</dbReference>
<reference evidence="12" key="1">
    <citation type="journal article" date="2019" name="Int. J. Syst. Evol. Microbiol.">
        <title>The Global Catalogue of Microorganisms (GCM) 10K type strain sequencing project: providing services to taxonomists for standard genome sequencing and annotation.</title>
        <authorList>
            <consortium name="The Broad Institute Genomics Platform"/>
            <consortium name="The Broad Institute Genome Sequencing Center for Infectious Disease"/>
            <person name="Wu L."/>
            <person name="Ma J."/>
        </authorList>
    </citation>
    <scope>NUCLEOTIDE SEQUENCE [LARGE SCALE GENOMIC DNA]</scope>
    <source>
        <strain evidence="12">CGMCC 4.7645</strain>
    </source>
</reference>
<keyword evidence="4" id="KW-0479">Metal-binding</keyword>
<dbReference type="PROSITE" id="PS51384">
    <property type="entry name" value="FAD_FR"/>
    <property type="match status" value="1"/>
</dbReference>
<dbReference type="SUPFAM" id="SSF63380">
    <property type="entry name" value="Riboflavin synthase domain-like"/>
    <property type="match status" value="1"/>
</dbReference>
<evidence type="ECO:0000256" key="2">
    <source>
        <dbReference type="ARBA" id="ARBA00022630"/>
    </source>
</evidence>
<keyword evidence="9" id="KW-0812">Transmembrane</keyword>
<dbReference type="Pfam" id="PF00175">
    <property type="entry name" value="NAD_binding_1"/>
    <property type="match status" value="1"/>
</dbReference>
<evidence type="ECO:0000259" key="10">
    <source>
        <dbReference type="PROSITE" id="PS51384"/>
    </source>
</evidence>
<evidence type="ECO:0000256" key="6">
    <source>
        <dbReference type="ARBA" id="ARBA00023002"/>
    </source>
</evidence>
<protein>
    <submittedName>
        <fullName evidence="11">Fatty acid desaturase</fullName>
        <ecNumber evidence="11">1.14.19.-</ecNumber>
    </submittedName>
</protein>
<dbReference type="PANTHER" id="PTHR47354">
    <property type="entry name" value="NADH OXIDOREDUCTASE HCR"/>
    <property type="match status" value="1"/>
</dbReference>
<keyword evidence="12" id="KW-1185">Reference proteome</keyword>
<keyword evidence="8" id="KW-0411">Iron-sulfur</keyword>
<dbReference type="EC" id="1.14.19.-" evidence="11"/>
<comment type="caution">
    <text evidence="11">The sequence shown here is derived from an EMBL/GenBank/DDBJ whole genome shotgun (WGS) entry which is preliminary data.</text>
</comment>
<dbReference type="EMBL" id="JBHUKR010000021">
    <property type="protein sequence ID" value="MFD2421438.1"/>
    <property type="molecule type" value="Genomic_DNA"/>
</dbReference>
<organism evidence="11 12">
    <name type="scientific">Amycolatopsis pigmentata</name>
    <dbReference type="NCBI Taxonomy" id="450801"/>
    <lineage>
        <taxon>Bacteria</taxon>
        <taxon>Bacillati</taxon>
        <taxon>Actinomycetota</taxon>
        <taxon>Actinomycetes</taxon>
        <taxon>Pseudonocardiales</taxon>
        <taxon>Pseudonocardiaceae</taxon>
        <taxon>Amycolatopsis</taxon>
    </lineage>
</organism>
<evidence type="ECO:0000256" key="8">
    <source>
        <dbReference type="ARBA" id="ARBA00023014"/>
    </source>
</evidence>
<dbReference type="CDD" id="cd06214">
    <property type="entry name" value="PA_degradation_oxidoreductase_like"/>
    <property type="match status" value="1"/>
</dbReference>
<dbReference type="SUPFAM" id="SSF52343">
    <property type="entry name" value="Ferredoxin reductase-like, C-terminal NADP-linked domain"/>
    <property type="match status" value="1"/>
</dbReference>
<keyword evidence="5" id="KW-0274">FAD</keyword>
<dbReference type="Gene3D" id="2.40.30.10">
    <property type="entry name" value="Translation factors"/>
    <property type="match status" value="1"/>
</dbReference>
<keyword evidence="3" id="KW-0001">2Fe-2S</keyword>
<gene>
    <name evidence="11" type="ORF">ACFSXZ_34420</name>
</gene>
<name>A0ABW5G346_9PSEU</name>
<evidence type="ECO:0000256" key="4">
    <source>
        <dbReference type="ARBA" id="ARBA00022723"/>
    </source>
</evidence>
<comment type="cofactor">
    <cofactor evidence="1">
        <name>FAD</name>
        <dbReference type="ChEBI" id="CHEBI:57692"/>
    </cofactor>
</comment>
<dbReference type="InterPro" id="IPR050415">
    <property type="entry name" value="MRET"/>
</dbReference>
<keyword evidence="9" id="KW-0472">Membrane</keyword>
<dbReference type="Pfam" id="PF00970">
    <property type="entry name" value="FAD_binding_6"/>
    <property type="match status" value="1"/>
</dbReference>
<proteinExistence type="predicted"/>
<dbReference type="PANTHER" id="PTHR47354:SF8">
    <property type="entry name" value="1,2-PHENYLACETYL-COA EPOXIDASE, SUBUNIT E"/>
    <property type="match status" value="1"/>
</dbReference>
<keyword evidence="2" id="KW-0285">Flavoprotein</keyword>
<dbReference type="Gene3D" id="3.40.50.80">
    <property type="entry name" value="Nucleotide-binding domain of ferredoxin-NADP reductase (FNR) module"/>
    <property type="match status" value="1"/>
</dbReference>
<evidence type="ECO:0000256" key="1">
    <source>
        <dbReference type="ARBA" id="ARBA00001974"/>
    </source>
</evidence>
<feature type="domain" description="FAD-binding FR-type" evidence="10">
    <location>
        <begin position="253"/>
        <end position="354"/>
    </location>
</feature>
<dbReference type="RefSeq" id="WP_378269995.1">
    <property type="nucleotide sequence ID" value="NZ_JBHUKR010000021.1"/>
</dbReference>
<dbReference type="InterPro" id="IPR017927">
    <property type="entry name" value="FAD-bd_FR_type"/>
</dbReference>
<evidence type="ECO:0000256" key="9">
    <source>
        <dbReference type="SAM" id="Phobius"/>
    </source>
</evidence>
<dbReference type="Pfam" id="PF00487">
    <property type="entry name" value="FA_desaturase"/>
    <property type="match status" value="1"/>
</dbReference>
<dbReference type="InterPro" id="IPR008333">
    <property type="entry name" value="Cbr1-like_FAD-bd_dom"/>
</dbReference>
<feature type="transmembrane region" description="Helical" evidence="9">
    <location>
        <begin position="162"/>
        <end position="186"/>
    </location>
</feature>
<dbReference type="InterPro" id="IPR005804">
    <property type="entry name" value="FA_desaturase_dom"/>
</dbReference>
<evidence type="ECO:0000256" key="7">
    <source>
        <dbReference type="ARBA" id="ARBA00023004"/>
    </source>
</evidence>
<sequence>MTADVGTHAVVRFPAVRLRLPPVALPTLLLFTGAMALGTCATWLALTGGVPWWVTVPLHFAAMTGMAVVVHECAHHSAGRLTWLNSALGRLAMPFVSVVGAFPSERYLHLEQHRDPADPVRAWAVRGPAWQLPLRWLVVDVWHICAYLRRSAERPQLEVAEALAMVLLVPGVLIAVAGSGAGWSLVPVYLLPQRLALAAVTWWHDWRPRDQAPGERGYLQAHKANPALPFYRYPEAWRETKSAAAAAIAEGAGEFRVLSVGTTRPLTPRAVELTLDVPDELRSEFRFRPGQHVELRAVVDGEELHRRYAICTLPGEDSLRVAIKNSGRFSRHATTLRPGDLLDVRPPAGEPAFVPGAKHVVVLAAAAGIAPVLPVIAQALTVPRCRVTLVYINRSGEDTMFAEEVTGLARRFEGRLRVLHFRTDERDRDLWPATTARRPFQNVADVLAISDERYYPGTLCPQRLGELLDSRLHPAKVDEWVLCAPSAMSDSALDVLAEHFVPESAIRVETWCQGR</sequence>